<dbReference type="Proteomes" id="UP000025227">
    <property type="component" value="Unplaced"/>
</dbReference>
<dbReference type="InterPro" id="IPR041588">
    <property type="entry name" value="Integrase_H2C2"/>
</dbReference>
<evidence type="ECO:0000313" key="4">
    <source>
        <dbReference type="WBParaSite" id="HCON_00169320-00001"/>
    </source>
</evidence>
<protein>
    <recommendedName>
        <fullName evidence="1">RNA-directed DNA polymerase</fullName>
        <ecNumber evidence="1">2.7.7.49</ecNumber>
    </recommendedName>
</protein>
<dbReference type="OMA" id="LERYWHI"/>
<dbReference type="Gene3D" id="1.10.340.70">
    <property type="match status" value="1"/>
</dbReference>
<dbReference type="GO" id="GO:0003964">
    <property type="term" value="F:RNA-directed DNA polymerase activity"/>
    <property type="evidence" value="ECO:0007669"/>
    <property type="project" value="UniProtKB-EC"/>
</dbReference>
<dbReference type="AlphaFoldDB" id="A0A7I4Z442"/>
<dbReference type="InterPro" id="IPR036397">
    <property type="entry name" value="RNaseH_sf"/>
</dbReference>
<accession>A0A7I4Z442</accession>
<sequence>MVPIYTANRLQRWKLILMGYVYSLEYRSTTEFGEADALSRLIPAKPNQTEDVVIAKIEQDILAVYEATIKALPVTRILIQDEPDKDEEIVKVTRALKQGVWPSKPGEEIHNWKASQHTLSVQDGCLYFGHRIVVSKSLRGAVLKQLHDGHPEMTRVKMLARGYVYWTNINKDIEENVQKCRYCQETTKMPRKTVLSSWPKEKKPWNRVHIDFAGPINGTMYVVVVDSYSKWPEVLEMSSSTVILEMSSSTVKATLRELKMLIA</sequence>
<dbReference type="EC" id="2.7.7.49" evidence="1"/>
<dbReference type="InterPro" id="IPR050951">
    <property type="entry name" value="Retrovirus_Pol_polyprotein"/>
</dbReference>
<keyword evidence="3" id="KW-1185">Reference proteome</keyword>
<reference evidence="4" key="1">
    <citation type="submission" date="2020-12" db="UniProtKB">
        <authorList>
            <consortium name="WormBaseParasite"/>
        </authorList>
    </citation>
    <scope>IDENTIFICATION</scope>
    <source>
        <strain evidence="4">MHco3</strain>
    </source>
</reference>
<evidence type="ECO:0000256" key="1">
    <source>
        <dbReference type="ARBA" id="ARBA00012493"/>
    </source>
</evidence>
<proteinExistence type="predicted"/>
<feature type="domain" description="Integrase zinc-binding" evidence="2">
    <location>
        <begin position="134"/>
        <end position="186"/>
    </location>
</feature>
<dbReference type="PANTHER" id="PTHR37984:SF5">
    <property type="entry name" value="PROTEIN NYNRIN-LIKE"/>
    <property type="match status" value="1"/>
</dbReference>
<dbReference type="FunFam" id="1.10.340.70:FF:000003">
    <property type="entry name" value="Protein CBG25708"/>
    <property type="match status" value="1"/>
</dbReference>
<organism evidence="3 4">
    <name type="scientific">Haemonchus contortus</name>
    <name type="common">Barber pole worm</name>
    <dbReference type="NCBI Taxonomy" id="6289"/>
    <lineage>
        <taxon>Eukaryota</taxon>
        <taxon>Metazoa</taxon>
        <taxon>Ecdysozoa</taxon>
        <taxon>Nematoda</taxon>
        <taxon>Chromadorea</taxon>
        <taxon>Rhabditida</taxon>
        <taxon>Rhabditina</taxon>
        <taxon>Rhabditomorpha</taxon>
        <taxon>Strongyloidea</taxon>
        <taxon>Trichostrongylidae</taxon>
        <taxon>Haemonchus</taxon>
    </lineage>
</organism>
<evidence type="ECO:0000313" key="3">
    <source>
        <dbReference type="Proteomes" id="UP000025227"/>
    </source>
</evidence>
<dbReference type="Gene3D" id="3.30.420.10">
    <property type="entry name" value="Ribonuclease H-like superfamily/Ribonuclease H"/>
    <property type="match status" value="1"/>
</dbReference>
<dbReference type="PANTHER" id="PTHR37984">
    <property type="entry name" value="PROTEIN CBG26694"/>
    <property type="match status" value="1"/>
</dbReference>
<dbReference type="OrthoDB" id="5862337at2759"/>
<evidence type="ECO:0000259" key="2">
    <source>
        <dbReference type="Pfam" id="PF17921"/>
    </source>
</evidence>
<name>A0A7I4Z442_HAECO</name>
<dbReference type="WBParaSite" id="HCON_00169320-00001">
    <property type="protein sequence ID" value="HCON_00169320-00001"/>
    <property type="gene ID" value="HCON_00169320"/>
</dbReference>
<dbReference type="Pfam" id="PF17921">
    <property type="entry name" value="Integrase_H2C2"/>
    <property type="match status" value="1"/>
</dbReference>
<dbReference type="GO" id="GO:0003676">
    <property type="term" value="F:nucleic acid binding"/>
    <property type="evidence" value="ECO:0007669"/>
    <property type="project" value="InterPro"/>
</dbReference>